<dbReference type="PANTHER" id="PTHR47219:SF4">
    <property type="entry name" value="TBC1 DOMAIN FAMILY MEMBER 10A"/>
    <property type="match status" value="1"/>
</dbReference>
<dbReference type="InterPro" id="IPR050302">
    <property type="entry name" value="Rab_GAP_TBC_domain"/>
</dbReference>
<dbReference type="EMBL" id="JACEFF010000760">
    <property type="protein sequence ID" value="KAH9631349.1"/>
    <property type="molecule type" value="Genomic_DNA"/>
</dbReference>
<reference evidence="2" key="1">
    <citation type="journal article" date="2021" name="G3 (Bethesda)">
        <title>Genome and transcriptome analysis of the beet armyworm Spodoptera exigua reveals targets for pest control. .</title>
        <authorList>
            <person name="Simon S."/>
            <person name="Breeschoten T."/>
            <person name="Jansen H.J."/>
            <person name="Dirks R.P."/>
            <person name="Schranz M.E."/>
            <person name="Ros V.I.D."/>
        </authorList>
    </citation>
    <scope>NUCLEOTIDE SEQUENCE</scope>
    <source>
        <strain evidence="2">TB_SE_WUR_2020</strain>
    </source>
</reference>
<dbReference type="PROSITE" id="PS50086">
    <property type="entry name" value="TBC_RABGAP"/>
    <property type="match status" value="1"/>
</dbReference>
<accession>A0A922M716</accession>
<dbReference type="InterPro" id="IPR000195">
    <property type="entry name" value="Rab-GAP-TBC_dom"/>
</dbReference>
<dbReference type="Pfam" id="PF00566">
    <property type="entry name" value="RabGAP-TBC"/>
    <property type="match status" value="2"/>
</dbReference>
<dbReference type="GO" id="GO:0031267">
    <property type="term" value="F:small GTPase binding"/>
    <property type="evidence" value="ECO:0007669"/>
    <property type="project" value="TreeGrafter"/>
</dbReference>
<proteinExistence type="predicted"/>
<evidence type="ECO:0000313" key="2">
    <source>
        <dbReference type="EMBL" id="KAH9631349.1"/>
    </source>
</evidence>
<dbReference type="SMART" id="SM00164">
    <property type="entry name" value="TBC"/>
    <property type="match status" value="1"/>
</dbReference>
<dbReference type="AlphaFoldDB" id="A0A922M716"/>
<dbReference type="InterPro" id="IPR035969">
    <property type="entry name" value="Rab-GAP_TBC_sf"/>
</dbReference>
<name>A0A922M716_SPOEX</name>
<gene>
    <name evidence="2" type="ORF">HF086_012137</name>
</gene>
<dbReference type="SUPFAM" id="SSF47923">
    <property type="entry name" value="Ypt/Rab-GAP domain of gyp1p"/>
    <property type="match status" value="2"/>
</dbReference>
<dbReference type="FunFam" id="1.10.472.80:FF:000008">
    <property type="entry name" value="TBC1 domain family member 10A"/>
    <property type="match status" value="1"/>
</dbReference>
<dbReference type="Gene3D" id="1.10.8.270">
    <property type="entry name" value="putative rabgap domain of human tbc1 domain family member 14 like domains"/>
    <property type="match status" value="1"/>
</dbReference>
<dbReference type="PANTHER" id="PTHR47219">
    <property type="entry name" value="RAB GTPASE-ACTIVATING PROTEIN 1-LIKE"/>
    <property type="match status" value="1"/>
</dbReference>
<organism evidence="2 3">
    <name type="scientific">Spodoptera exigua</name>
    <name type="common">Beet armyworm</name>
    <name type="synonym">Noctua fulgens</name>
    <dbReference type="NCBI Taxonomy" id="7107"/>
    <lineage>
        <taxon>Eukaryota</taxon>
        <taxon>Metazoa</taxon>
        <taxon>Ecdysozoa</taxon>
        <taxon>Arthropoda</taxon>
        <taxon>Hexapoda</taxon>
        <taxon>Insecta</taxon>
        <taxon>Pterygota</taxon>
        <taxon>Neoptera</taxon>
        <taxon>Endopterygota</taxon>
        <taxon>Lepidoptera</taxon>
        <taxon>Glossata</taxon>
        <taxon>Ditrysia</taxon>
        <taxon>Noctuoidea</taxon>
        <taxon>Noctuidae</taxon>
        <taxon>Amphipyrinae</taxon>
        <taxon>Spodoptera</taxon>
    </lineage>
</organism>
<evidence type="ECO:0000259" key="1">
    <source>
        <dbReference type="PROSITE" id="PS50086"/>
    </source>
</evidence>
<feature type="domain" description="Rab-GAP TBC" evidence="1">
    <location>
        <begin position="1"/>
        <end position="176"/>
    </location>
</feature>
<sequence length="330" mass="38170">MYLGKYKLEPTNVQFKYRYEIRECNVYIKTFSCYSKRTVSPSTILKREQKWLRMLNNWEAFMSKNYKKVRERCRKVLKAYSVLNPKVGYFQAQAPVAAFLLMHMPAVQAFWCLVLQRDGDILHALLRRTAPAVHRHLVKHKVEPVLYATEWFLCALTRTLPWDSLLRVWDCFLCEGVKVLFKAALVILAGALGPAKVRKRACGLCETLEVLRHPPEGILGEDYLMYHMQRLNLTEEDFEFEHQRQTARRRAMPNRRSVITRFPLPYALCAVAADSATVPISVIPRITRGICSILCKLSAWTSDNKTVRYASGPYQCFVIVSVNDARPTDD</sequence>
<dbReference type="Gene3D" id="1.10.472.80">
    <property type="entry name" value="Ypt/Rab-GAP domain of gyp1p, domain 3"/>
    <property type="match status" value="1"/>
</dbReference>
<dbReference type="Proteomes" id="UP000814243">
    <property type="component" value="Unassembled WGS sequence"/>
</dbReference>
<protein>
    <recommendedName>
        <fullName evidence="1">Rab-GAP TBC domain-containing protein</fullName>
    </recommendedName>
</protein>
<evidence type="ECO:0000313" key="3">
    <source>
        <dbReference type="Proteomes" id="UP000814243"/>
    </source>
</evidence>
<comment type="caution">
    <text evidence="2">The sequence shown here is derived from an EMBL/GenBank/DDBJ whole genome shotgun (WGS) entry which is preliminary data.</text>
</comment>
<dbReference type="GO" id="GO:0005096">
    <property type="term" value="F:GTPase activator activity"/>
    <property type="evidence" value="ECO:0007669"/>
    <property type="project" value="TreeGrafter"/>
</dbReference>